<protein>
    <submittedName>
        <fullName evidence="2">Uncharacterized protein</fullName>
    </submittedName>
</protein>
<dbReference type="AlphaFoldDB" id="A0A803P2C8"/>
<evidence type="ECO:0000313" key="2">
    <source>
        <dbReference type="EnsemblPlants" id="cds.evm.model.02.739"/>
    </source>
</evidence>
<proteinExistence type="predicted"/>
<reference evidence="2" key="1">
    <citation type="submission" date="2018-11" db="EMBL/GenBank/DDBJ databases">
        <authorList>
            <person name="Grassa J C."/>
        </authorList>
    </citation>
    <scope>NUCLEOTIDE SEQUENCE [LARGE SCALE GENOMIC DNA]</scope>
</reference>
<dbReference type="EnsemblPlants" id="evm.model.02.739">
    <property type="protein sequence ID" value="cds.evm.model.02.739"/>
    <property type="gene ID" value="evm.TU.02.739"/>
</dbReference>
<dbReference type="Gramene" id="evm.model.02.739">
    <property type="protein sequence ID" value="cds.evm.model.02.739"/>
    <property type="gene ID" value="evm.TU.02.739"/>
</dbReference>
<accession>A0A803P2C8</accession>
<evidence type="ECO:0000256" key="1">
    <source>
        <dbReference type="SAM" id="MobiDB-lite"/>
    </source>
</evidence>
<reference evidence="2" key="2">
    <citation type="submission" date="2021-03" db="UniProtKB">
        <authorList>
            <consortium name="EnsemblPlants"/>
        </authorList>
    </citation>
    <scope>IDENTIFICATION</scope>
</reference>
<keyword evidence="3" id="KW-1185">Reference proteome</keyword>
<sequence length="81" mass="8923">MRREANPKKSSPVATARDFLTGRGGGNGDGEGNDSSVPRVGVGNRAEGQDDFFFDLEREVGLGWGVKWVFVEKAFVGFWWD</sequence>
<dbReference type="Proteomes" id="UP000596661">
    <property type="component" value="Chromosome 2"/>
</dbReference>
<dbReference type="EMBL" id="UZAU01000130">
    <property type="status" value="NOT_ANNOTATED_CDS"/>
    <property type="molecule type" value="Genomic_DNA"/>
</dbReference>
<feature type="region of interest" description="Disordered" evidence="1">
    <location>
        <begin position="1"/>
        <end position="45"/>
    </location>
</feature>
<name>A0A803P2C8_CANSA</name>
<evidence type="ECO:0000313" key="3">
    <source>
        <dbReference type="Proteomes" id="UP000596661"/>
    </source>
</evidence>
<organism evidence="2 3">
    <name type="scientific">Cannabis sativa</name>
    <name type="common">Hemp</name>
    <name type="synonym">Marijuana</name>
    <dbReference type="NCBI Taxonomy" id="3483"/>
    <lineage>
        <taxon>Eukaryota</taxon>
        <taxon>Viridiplantae</taxon>
        <taxon>Streptophyta</taxon>
        <taxon>Embryophyta</taxon>
        <taxon>Tracheophyta</taxon>
        <taxon>Spermatophyta</taxon>
        <taxon>Magnoliopsida</taxon>
        <taxon>eudicotyledons</taxon>
        <taxon>Gunneridae</taxon>
        <taxon>Pentapetalae</taxon>
        <taxon>rosids</taxon>
        <taxon>fabids</taxon>
        <taxon>Rosales</taxon>
        <taxon>Cannabaceae</taxon>
        <taxon>Cannabis</taxon>
    </lineage>
</organism>